<dbReference type="Proteomes" id="UP000253034">
    <property type="component" value="Unassembled WGS sequence"/>
</dbReference>
<gene>
    <name evidence="2" type="ORF">DFR58_13519</name>
</gene>
<name>A0A369AMN9_9FIRM</name>
<dbReference type="GO" id="GO:0016020">
    <property type="term" value="C:membrane"/>
    <property type="evidence" value="ECO:0007669"/>
    <property type="project" value="InterPro"/>
</dbReference>
<dbReference type="InterPro" id="IPR007329">
    <property type="entry name" value="FMN-bd"/>
</dbReference>
<sequence length="133" mass="14472">MFMNKKVFLGIAAFIVIIAVAFAARYLYQLKKYKDMVSNIQLSGINLSTLENGVYTGSYNAVMIAVDVAVTVNNHKIESIELIKHEHERGAPAEAVIDRVVESQSLNVDTVSGATNSSRVILKAIDNALNSEG</sequence>
<comment type="caution">
    <text evidence="2">The sequence shown here is derived from an EMBL/GenBank/DDBJ whole genome shotgun (WGS) entry which is preliminary data.</text>
</comment>
<keyword evidence="3" id="KW-1185">Reference proteome</keyword>
<dbReference type="SMART" id="SM00900">
    <property type="entry name" value="FMN_bind"/>
    <property type="match status" value="1"/>
</dbReference>
<evidence type="ECO:0000313" key="2">
    <source>
        <dbReference type="EMBL" id="RCX09588.1"/>
    </source>
</evidence>
<feature type="domain" description="FMN-binding" evidence="1">
    <location>
        <begin position="58"/>
        <end position="132"/>
    </location>
</feature>
<proteinExistence type="predicted"/>
<evidence type="ECO:0000313" key="3">
    <source>
        <dbReference type="Proteomes" id="UP000253034"/>
    </source>
</evidence>
<dbReference type="AlphaFoldDB" id="A0A369AMN9"/>
<accession>A0A369AMN9</accession>
<protein>
    <submittedName>
        <fullName evidence="2">Uncharacterized protein with FMN-binding domain</fullName>
    </submittedName>
</protein>
<dbReference type="EMBL" id="QPJT01000035">
    <property type="protein sequence ID" value="RCX09588.1"/>
    <property type="molecule type" value="Genomic_DNA"/>
</dbReference>
<organism evidence="2 3">
    <name type="scientific">Anaerobacterium chartisolvens</name>
    <dbReference type="NCBI Taxonomy" id="1297424"/>
    <lineage>
        <taxon>Bacteria</taxon>
        <taxon>Bacillati</taxon>
        <taxon>Bacillota</taxon>
        <taxon>Clostridia</taxon>
        <taxon>Eubacteriales</taxon>
        <taxon>Oscillospiraceae</taxon>
        <taxon>Anaerobacterium</taxon>
    </lineage>
</organism>
<dbReference type="GO" id="GO:0010181">
    <property type="term" value="F:FMN binding"/>
    <property type="evidence" value="ECO:0007669"/>
    <property type="project" value="InterPro"/>
</dbReference>
<dbReference type="Gene3D" id="3.90.1010.20">
    <property type="match status" value="1"/>
</dbReference>
<dbReference type="Pfam" id="PF04205">
    <property type="entry name" value="FMN_bind"/>
    <property type="match status" value="1"/>
</dbReference>
<reference evidence="2 3" key="1">
    <citation type="submission" date="2018-07" db="EMBL/GenBank/DDBJ databases">
        <title>Genomic Encyclopedia of Type Strains, Phase IV (KMG-IV): sequencing the most valuable type-strain genomes for metagenomic binning, comparative biology and taxonomic classification.</title>
        <authorList>
            <person name="Goeker M."/>
        </authorList>
    </citation>
    <scope>NUCLEOTIDE SEQUENCE [LARGE SCALE GENOMIC DNA]</scope>
    <source>
        <strain evidence="2 3">DSM 27016</strain>
    </source>
</reference>
<evidence type="ECO:0000259" key="1">
    <source>
        <dbReference type="SMART" id="SM00900"/>
    </source>
</evidence>